<organism evidence="3 4">
    <name type="scientific">Moellerella wisconsensis</name>
    <dbReference type="NCBI Taxonomy" id="158849"/>
    <lineage>
        <taxon>Bacteria</taxon>
        <taxon>Pseudomonadati</taxon>
        <taxon>Pseudomonadota</taxon>
        <taxon>Gammaproteobacteria</taxon>
        <taxon>Enterobacterales</taxon>
        <taxon>Morganellaceae</taxon>
        <taxon>Moellerella</taxon>
    </lineage>
</organism>
<dbReference type="Pfam" id="PF08448">
    <property type="entry name" value="PAS_4"/>
    <property type="match status" value="1"/>
</dbReference>
<evidence type="ECO:0000313" key="4">
    <source>
        <dbReference type="Proteomes" id="UP000829116"/>
    </source>
</evidence>
<dbReference type="GO" id="GO:0003677">
    <property type="term" value="F:DNA binding"/>
    <property type="evidence" value="ECO:0007669"/>
    <property type="project" value="UniProtKB-KW"/>
</dbReference>
<protein>
    <submittedName>
        <fullName evidence="3">PAS domain-containing protein</fullName>
    </submittedName>
</protein>
<keyword evidence="1" id="KW-0238">DNA-binding</keyword>
<dbReference type="InterPro" id="IPR036388">
    <property type="entry name" value="WH-like_DNA-bd_sf"/>
</dbReference>
<evidence type="ECO:0000313" key="3">
    <source>
        <dbReference type="EMBL" id="UNH30234.1"/>
    </source>
</evidence>
<reference evidence="3" key="1">
    <citation type="submission" date="2022-03" db="EMBL/GenBank/DDBJ databases">
        <title>ESBL-producing Moellerella wisconsensis and Escherichia marmotae isolated from wild game meat.</title>
        <authorList>
            <person name="Biggel M."/>
        </authorList>
    </citation>
    <scope>NUCLEOTIDE SEQUENCE</scope>
    <source>
        <strain evidence="3">W51</strain>
    </source>
</reference>
<accession>A0A9Q8PZR1</accession>
<dbReference type="AlphaFoldDB" id="A0A9Q8PZR1"/>
<dbReference type="InterPro" id="IPR013656">
    <property type="entry name" value="PAS_4"/>
</dbReference>
<dbReference type="Gene3D" id="1.10.10.10">
    <property type="entry name" value="Winged helix-like DNA-binding domain superfamily/Winged helix DNA-binding domain"/>
    <property type="match status" value="1"/>
</dbReference>
<dbReference type="SMART" id="SM00421">
    <property type="entry name" value="HTH_LUXR"/>
    <property type="match status" value="1"/>
</dbReference>
<sequence length="244" mass="28989">MLNPVAAYYLRNNTINNFNINNLPADMINTFEMSQDAWAIKDKNSCFIYGNNAVKSLLSLDKKFTLEGHYDNEIPWDGAEYYQEFMLHDKIVMSRNKTIISLETHKFSYENYLSSYLTEKIPFFDKNQECQGIIFHARKANSYCLYHLFRGKIPSSLIFTPPVESISSIEWDIIFLFIHRYTRKQISRILKISYRTVENNFVRIYRKIGVHKAAQFLEYCYEHHFDLYVPEHFVKSSSCLLFKE</sequence>
<proteinExistence type="predicted"/>
<dbReference type="GO" id="GO:0006355">
    <property type="term" value="P:regulation of DNA-templated transcription"/>
    <property type="evidence" value="ECO:0007669"/>
    <property type="project" value="InterPro"/>
</dbReference>
<dbReference type="GeneID" id="79718164"/>
<dbReference type="EMBL" id="CP093245">
    <property type="protein sequence ID" value="UNH30234.1"/>
    <property type="molecule type" value="Genomic_DNA"/>
</dbReference>
<dbReference type="SUPFAM" id="SSF46894">
    <property type="entry name" value="C-terminal effector domain of the bipartite response regulators"/>
    <property type="match status" value="1"/>
</dbReference>
<evidence type="ECO:0000259" key="2">
    <source>
        <dbReference type="SMART" id="SM00421"/>
    </source>
</evidence>
<dbReference type="InterPro" id="IPR000792">
    <property type="entry name" value="Tscrpt_reg_LuxR_C"/>
</dbReference>
<feature type="domain" description="HTH luxR-type" evidence="2">
    <location>
        <begin position="163"/>
        <end position="220"/>
    </location>
</feature>
<name>A0A9Q8PZR1_9GAMM</name>
<dbReference type="InterPro" id="IPR016032">
    <property type="entry name" value="Sig_transdc_resp-reg_C-effctor"/>
</dbReference>
<dbReference type="Pfam" id="PF00196">
    <property type="entry name" value="GerE"/>
    <property type="match status" value="1"/>
</dbReference>
<gene>
    <name evidence="3" type="ORF">MNY72_12920</name>
</gene>
<evidence type="ECO:0000256" key="1">
    <source>
        <dbReference type="ARBA" id="ARBA00023125"/>
    </source>
</evidence>
<dbReference type="RefSeq" id="WP_241501030.1">
    <property type="nucleotide sequence ID" value="NZ_CAWQWH010000001.1"/>
</dbReference>
<dbReference type="Proteomes" id="UP000829116">
    <property type="component" value="Chromosome"/>
</dbReference>